<reference evidence="1" key="1">
    <citation type="submission" date="2018-06" db="EMBL/GenBank/DDBJ databases">
        <authorList>
            <person name="Zhirakovskaya E."/>
        </authorList>
    </citation>
    <scope>NUCLEOTIDE SEQUENCE</scope>
</reference>
<evidence type="ECO:0000313" key="1">
    <source>
        <dbReference type="EMBL" id="VAW98689.1"/>
    </source>
</evidence>
<proteinExistence type="predicted"/>
<name>A0A3B1AK00_9ZZZZ</name>
<gene>
    <name evidence="1" type="ORF">MNBD_GAMMA21-2461</name>
</gene>
<dbReference type="EMBL" id="UOFR01000062">
    <property type="protein sequence ID" value="VAW98689.1"/>
    <property type="molecule type" value="Genomic_DNA"/>
</dbReference>
<dbReference type="AlphaFoldDB" id="A0A3B1AK00"/>
<accession>A0A3B1AK00</accession>
<sequence length="179" mass="20935">MWIDKDIIPALIDAVEKTIKSELEAFDEADFNEDEHFDGNDLVILDSFVLHTLRENIGKGFYSSEMLDKGFAFMMGLVQWYLRAYGDELAKVCFGKLARLHYEYYLKEAMSYLAYIERENVWENIDYINNYIERAILNIERKTERLPEIPQPTILPGLIESDDNKVVPLRLVSDHEGME</sequence>
<organism evidence="1">
    <name type="scientific">hydrothermal vent metagenome</name>
    <dbReference type="NCBI Taxonomy" id="652676"/>
    <lineage>
        <taxon>unclassified sequences</taxon>
        <taxon>metagenomes</taxon>
        <taxon>ecological metagenomes</taxon>
    </lineage>
</organism>
<protein>
    <submittedName>
        <fullName evidence="1">Uncharacterized protein</fullName>
    </submittedName>
</protein>